<dbReference type="Proteomes" id="UP000041254">
    <property type="component" value="Unassembled WGS sequence"/>
</dbReference>
<dbReference type="AlphaFoldDB" id="A0A0G4E8V4"/>
<organism evidence="2 3">
    <name type="scientific">Vitrella brassicaformis (strain CCMP3155)</name>
    <dbReference type="NCBI Taxonomy" id="1169540"/>
    <lineage>
        <taxon>Eukaryota</taxon>
        <taxon>Sar</taxon>
        <taxon>Alveolata</taxon>
        <taxon>Colpodellida</taxon>
        <taxon>Vitrellaceae</taxon>
        <taxon>Vitrella</taxon>
    </lineage>
</organism>
<evidence type="ECO:0000313" key="2">
    <source>
        <dbReference type="EMBL" id="CEL92335.1"/>
    </source>
</evidence>
<name>A0A0G4E8V4_VITBC</name>
<dbReference type="PhylomeDB" id="A0A0G4E8V4"/>
<keyword evidence="3" id="KW-1185">Reference proteome</keyword>
<evidence type="ECO:0008006" key="4">
    <source>
        <dbReference type="Google" id="ProtNLM"/>
    </source>
</evidence>
<sequence>MLGGGSAGTSTGSGEGRDLTDVEKQRQERVYITRKYRQWHMKVVEHDKKQHFMIRGFDAYANALVAGWTTQDGTVASLRFGAVRAGFWDLLVNWHNTSSLKIDEKVMSTAMNMLDRYANKRYLSGLRSPTDYTALIIKKYYTAGLVCIHLAYMNDHIEHEYGVPAQRFSQKFFTRQLRLMPSPSHWATHEELQMTQIEVLHHLNYIVYYPSPFETVERYLTATGLKVSEELKAYLHEKAQFLLYLAFGSIRCTCQSTAQLASMALHCAIRIAKNDPNIATPRDLKLWPLELADESMLTHSHVLWETGKKVMANLQVDQVKLDATLQRFRYTLETVRHVEALLTQPLTRRAG</sequence>
<evidence type="ECO:0000313" key="3">
    <source>
        <dbReference type="Proteomes" id="UP000041254"/>
    </source>
</evidence>
<dbReference type="VEuPathDB" id="CryptoDB:Vbra_6793"/>
<proteinExistence type="predicted"/>
<dbReference type="Gene3D" id="1.10.472.10">
    <property type="entry name" value="Cyclin-like"/>
    <property type="match status" value="2"/>
</dbReference>
<dbReference type="InParanoid" id="A0A0G4E8V4"/>
<feature type="compositionally biased region" description="Gly residues" evidence="1">
    <location>
        <begin position="1"/>
        <end position="14"/>
    </location>
</feature>
<accession>A0A0G4E8V4</accession>
<gene>
    <name evidence="2" type="ORF">Vbra_6793</name>
</gene>
<evidence type="ECO:0000256" key="1">
    <source>
        <dbReference type="SAM" id="MobiDB-lite"/>
    </source>
</evidence>
<feature type="region of interest" description="Disordered" evidence="1">
    <location>
        <begin position="1"/>
        <end position="20"/>
    </location>
</feature>
<dbReference type="EMBL" id="CDMY01000069">
    <property type="protein sequence ID" value="CEL92335.1"/>
    <property type="molecule type" value="Genomic_DNA"/>
</dbReference>
<reference evidence="2 3" key="1">
    <citation type="submission" date="2014-11" db="EMBL/GenBank/DDBJ databases">
        <authorList>
            <person name="Zhu J."/>
            <person name="Qi W."/>
            <person name="Song R."/>
        </authorList>
    </citation>
    <scope>NUCLEOTIDE SEQUENCE [LARGE SCALE GENOMIC DNA]</scope>
</reference>
<protein>
    <recommendedName>
        <fullName evidence="4">Cyclin C-terminal domain-containing protein</fullName>
    </recommendedName>
</protein>